<organism evidence="8 9">
    <name type="scientific">Candidatus Taylorbacteria bacterium RIFCSPHIGHO2_02_49_25</name>
    <dbReference type="NCBI Taxonomy" id="1802305"/>
    <lineage>
        <taxon>Bacteria</taxon>
        <taxon>Candidatus Tayloriibacteriota</taxon>
    </lineage>
</organism>
<feature type="compositionally biased region" description="Basic and acidic residues" evidence="6">
    <location>
        <begin position="82"/>
        <end position="108"/>
    </location>
</feature>
<keyword evidence="7" id="KW-0472">Membrane</keyword>
<proteinExistence type="predicted"/>
<evidence type="ECO:0008006" key="10">
    <source>
        <dbReference type="Google" id="ProtNLM"/>
    </source>
</evidence>
<name>A0A1G2MEP7_9BACT</name>
<sequence length="319" mass="35023">MTNRTKILAVVGILAFIGGLFYLRTGRSEITVGKVAPAEAKKAAEVLLRDQDEDGLKDWEEELWKTDALKADSDGDGTSDGEEVKEGRDPTKPAPDDKLDSETIEKKTVPGGGDWSETDRLSREFFAKYLSIKQSGVPFTAADEEKLLEEFLARYPEQKPRKIYTENNITVSEENGAASLKVYGNALGIVINAHKEKEDVENELVIFERALENEDPPDLENLKGRIERYERIIADLKAVPAPRSVVLAHLQLLNAVESLKESVKGMAGAFSDSVRALSSATAYPAAVEALTEAFSDIKNLLAQEKIVFGEDEPGAILTQ</sequence>
<keyword evidence="7" id="KW-1133">Transmembrane helix</keyword>
<dbReference type="EMBL" id="MHRJ01000027">
    <property type="protein sequence ID" value="OHA22303.1"/>
    <property type="molecule type" value="Genomic_DNA"/>
</dbReference>
<evidence type="ECO:0000313" key="8">
    <source>
        <dbReference type="EMBL" id="OHA22303.1"/>
    </source>
</evidence>
<evidence type="ECO:0000256" key="2">
    <source>
        <dbReference type="ARBA" id="ARBA00022525"/>
    </source>
</evidence>
<evidence type="ECO:0000256" key="7">
    <source>
        <dbReference type="SAM" id="Phobius"/>
    </source>
</evidence>
<feature type="region of interest" description="Disordered" evidence="6">
    <location>
        <begin position="67"/>
        <end position="116"/>
    </location>
</feature>
<evidence type="ECO:0000256" key="3">
    <source>
        <dbReference type="ARBA" id="ARBA00022729"/>
    </source>
</evidence>
<keyword evidence="5" id="KW-0175">Coiled coil</keyword>
<evidence type="ECO:0000256" key="6">
    <source>
        <dbReference type="SAM" id="MobiDB-lite"/>
    </source>
</evidence>
<keyword evidence="4" id="KW-0106">Calcium</keyword>
<feature type="coiled-coil region" evidence="5">
    <location>
        <begin position="190"/>
        <end position="239"/>
    </location>
</feature>
<dbReference type="Proteomes" id="UP000176493">
    <property type="component" value="Unassembled WGS sequence"/>
</dbReference>
<accession>A0A1G2MEP7</accession>
<evidence type="ECO:0000256" key="4">
    <source>
        <dbReference type="ARBA" id="ARBA00022837"/>
    </source>
</evidence>
<dbReference type="InterPro" id="IPR059100">
    <property type="entry name" value="TSP3_bac"/>
</dbReference>
<keyword evidence="2" id="KW-0964">Secreted</keyword>
<gene>
    <name evidence="8" type="ORF">A2W52_00805</name>
</gene>
<dbReference type="AlphaFoldDB" id="A0A1G2MEP7"/>
<keyword evidence="3" id="KW-0732">Signal</keyword>
<comment type="subcellular location">
    <subcellularLocation>
        <location evidence="1">Secreted</location>
    </subcellularLocation>
</comment>
<evidence type="ECO:0000313" key="9">
    <source>
        <dbReference type="Proteomes" id="UP000176493"/>
    </source>
</evidence>
<keyword evidence="7" id="KW-0812">Transmembrane</keyword>
<reference evidence="8 9" key="1">
    <citation type="journal article" date="2016" name="Nat. Commun.">
        <title>Thousands of microbial genomes shed light on interconnected biogeochemical processes in an aquifer system.</title>
        <authorList>
            <person name="Anantharaman K."/>
            <person name="Brown C.T."/>
            <person name="Hug L.A."/>
            <person name="Sharon I."/>
            <person name="Castelle C.J."/>
            <person name="Probst A.J."/>
            <person name="Thomas B.C."/>
            <person name="Singh A."/>
            <person name="Wilkins M.J."/>
            <person name="Karaoz U."/>
            <person name="Brodie E.L."/>
            <person name="Williams K.H."/>
            <person name="Hubbard S.S."/>
            <person name="Banfield J.F."/>
        </authorList>
    </citation>
    <scope>NUCLEOTIDE SEQUENCE [LARGE SCALE GENOMIC DNA]</scope>
</reference>
<dbReference type="Pfam" id="PF18884">
    <property type="entry name" value="TSP3_bac"/>
    <property type="match status" value="1"/>
</dbReference>
<comment type="caution">
    <text evidence="8">The sequence shown here is derived from an EMBL/GenBank/DDBJ whole genome shotgun (WGS) entry which is preliminary data.</text>
</comment>
<protein>
    <recommendedName>
        <fullName evidence="10">Thrombospondin type 3 repeat superfamily protein</fullName>
    </recommendedName>
</protein>
<feature type="transmembrane region" description="Helical" evidence="7">
    <location>
        <begin position="7"/>
        <end position="23"/>
    </location>
</feature>
<evidence type="ECO:0000256" key="5">
    <source>
        <dbReference type="SAM" id="Coils"/>
    </source>
</evidence>
<evidence type="ECO:0000256" key="1">
    <source>
        <dbReference type="ARBA" id="ARBA00004613"/>
    </source>
</evidence>